<gene>
    <name evidence="1" type="ORF">GAK29_03995</name>
</gene>
<evidence type="ECO:0000313" key="2">
    <source>
        <dbReference type="Proteomes" id="UP000490535"/>
    </source>
</evidence>
<accession>A0A833PCQ0</accession>
<proteinExistence type="predicted"/>
<organism evidence="1 2">
    <name type="scientific">Acinetobacter bereziniae</name>
    <name type="common">Acinetobacter genomosp. 10</name>
    <dbReference type="NCBI Taxonomy" id="106648"/>
    <lineage>
        <taxon>Bacteria</taxon>
        <taxon>Pseudomonadati</taxon>
        <taxon>Pseudomonadota</taxon>
        <taxon>Gammaproteobacteria</taxon>
        <taxon>Moraxellales</taxon>
        <taxon>Moraxellaceae</taxon>
        <taxon>Acinetobacter</taxon>
    </lineage>
</organism>
<reference evidence="2" key="1">
    <citation type="journal article" date="2020" name="MBio">
        <title>Horizontal gene transfer to a defensive symbiont with a reduced genome amongst a multipartite beetle microbiome.</title>
        <authorList>
            <person name="Waterworth S.C."/>
            <person name="Florez L.V."/>
            <person name="Rees E.R."/>
            <person name="Hertweck C."/>
            <person name="Kaltenpoth M."/>
            <person name="Kwan J.C."/>
        </authorList>
    </citation>
    <scope>NUCLEOTIDE SEQUENCE [LARGE SCALE GENOMIC DNA]</scope>
</reference>
<dbReference type="EMBL" id="WNDP01000149">
    <property type="protein sequence ID" value="KAF1019200.1"/>
    <property type="molecule type" value="Genomic_DNA"/>
</dbReference>
<protein>
    <recommendedName>
        <fullName evidence="3">DUF4123 domain-containing protein</fullName>
    </recommendedName>
</protein>
<evidence type="ECO:0000313" key="1">
    <source>
        <dbReference type="EMBL" id="KAF1019200.1"/>
    </source>
</evidence>
<comment type="caution">
    <text evidence="1">The sequence shown here is derived from an EMBL/GenBank/DDBJ whole genome shotgun (WGS) entry which is preliminary data.</text>
</comment>
<sequence length="285" mass="33831">MLLAPIHPKEVIEYDYVIIDPNLNAQYFYEVETQLKSLAPNYAKNVQHVFPYLLRLNSVDESLVEEIKQYDQHQVKAGLSPFFLMMFKSVPTREPDIVEHLKQTLVYEIGTKKYLYRFFDPKIWMLLNYFESQDFLWINKYFKNIEFNFLNEILSFEAKSEGDLIQQPDHDLLDKISINNRVFENLKFKTDDLPAYFLKVNQIFNYADLIKNKGIFTKNDAVASIFHTDLIGESLLETHFFQRLTESPKGYEQASKQLSTSEWDDFFKKQNIDDENLKNKVMYGF</sequence>
<dbReference type="AlphaFoldDB" id="A0A833PCQ0"/>
<dbReference type="Proteomes" id="UP000490535">
    <property type="component" value="Unassembled WGS sequence"/>
</dbReference>
<evidence type="ECO:0008006" key="3">
    <source>
        <dbReference type="Google" id="ProtNLM"/>
    </source>
</evidence>
<name>A0A833PCQ0_ACIBZ</name>